<evidence type="ECO:0000313" key="2">
    <source>
        <dbReference type="EMBL" id="VVS99867.1"/>
    </source>
</evidence>
<gene>
    <name evidence="2" type="ORF">SPHINGO391_340001</name>
</gene>
<dbReference type="EMBL" id="CABVLI010000028">
    <property type="protein sequence ID" value="VVS99867.1"/>
    <property type="molecule type" value="Genomic_DNA"/>
</dbReference>
<proteinExistence type="predicted"/>
<organism evidence="2 3">
    <name type="scientific">Sphingomonas aurantiaca</name>
    <dbReference type="NCBI Taxonomy" id="185949"/>
    <lineage>
        <taxon>Bacteria</taxon>
        <taxon>Pseudomonadati</taxon>
        <taxon>Pseudomonadota</taxon>
        <taxon>Alphaproteobacteria</taxon>
        <taxon>Sphingomonadales</taxon>
        <taxon>Sphingomonadaceae</taxon>
        <taxon>Sphingomonas</taxon>
    </lineage>
</organism>
<name>A0A5E7Y1M8_9SPHN</name>
<dbReference type="AlphaFoldDB" id="A0A5E7Y1M8"/>
<dbReference type="Proteomes" id="UP000326857">
    <property type="component" value="Unassembled WGS sequence"/>
</dbReference>
<protein>
    <submittedName>
        <fullName evidence="2">D256</fullName>
    </submittedName>
</protein>
<accession>A0A5E7Y1M8</accession>
<reference evidence="2 3" key="1">
    <citation type="submission" date="2019-09" db="EMBL/GenBank/DDBJ databases">
        <authorList>
            <person name="Dittami M. S."/>
        </authorList>
    </citation>
    <scope>NUCLEOTIDE SEQUENCE [LARGE SCALE GENOMIC DNA]</scope>
    <source>
        <strain evidence="2">SPHINGO391</strain>
    </source>
</reference>
<evidence type="ECO:0000313" key="3">
    <source>
        <dbReference type="Proteomes" id="UP000326857"/>
    </source>
</evidence>
<evidence type="ECO:0000256" key="1">
    <source>
        <dbReference type="SAM" id="MobiDB-lite"/>
    </source>
</evidence>
<sequence>MPPDPDEPAPVDPTSISPTDPQAALTCKHGPARYAYAISVGTDAQQYRELVSDVDEIAGEGFGAGMVYWTLELVESFMRAAAPDPSAREQFVHKILARLTPIQARLSPLQQAAVGSLSGEFGWALAPHKVHGAQADTLAARLRGKKVAIYSLVEAASRQAKVAIEALSDGVEVHCSADHGGTAQLRALATNSDLFVITWAAAKHAATDFIRAHRGDRPLVYAEGKGVSSLLRAVEDYFSQVR</sequence>
<feature type="region of interest" description="Disordered" evidence="1">
    <location>
        <begin position="1"/>
        <end position="21"/>
    </location>
</feature>